<dbReference type="Proteomes" id="UP000287853">
    <property type="component" value="Unassembled WGS sequence"/>
</dbReference>
<dbReference type="AlphaFoldDB" id="A0A3S3QJA2"/>
<dbReference type="SUPFAM" id="SSF48452">
    <property type="entry name" value="TPR-like"/>
    <property type="match status" value="2"/>
</dbReference>
<dbReference type="Pfam" id="PF13424">
    <property type="entry name" value="TPR_12"/>
    <property type="match status" value="1"/>
</dbReference>
<keyword evidence="2" id="KW-1185">Reference proteome</keyword>
<name>A0A3S3QJA2_9BACT</name>
<organism evidence="1 2">
    <name type="scientific">Candidatus Electrothrix aarhusensis</name>
    <dbReference type="NCBI Taxonomy" id="1859131"/>
    <lineage>
        <taxon>Bacteria</taxon>
        <taxon>Pseudomonadati</taxon>
        <taxon>Thermodesulfobacteriota</taxon>
        <taxon>Desulfobulbia</taxon>
        <taxon>Desulfobulbales</taxon>
        <taxon>Desulfobulbaceae</taxon>
        <taxon>Candidatus Electrothrix</taxon>
    </lineage>
</organism>
<sequence length="496" mass="56801">MSEQKNGLVQAEHSGSLIRLQNLIQRTAGFRLLILQQNRPRYRDGLIAFLGQENSRVLDLKELGGFDAFEAELEQFDSIRILHLINLESLGEKEQQVFFKGLNYHREHIARNCAGILAFWLPDPLVREMALQAADFWAWREQVLDFTVPVESVERVYTSLVAIANIDISSKHKRIQEIEKFLANSSDKPSSSHADLQDELGVLYQLIGEYEQAKNILEAAIAEHNELDNAESSANTRLILADLLIAQGNYDQAINLLKEQVMPVFQRLKKEAEHALTLGKIADILEECGELDEALEIRKKKELPVYKRLKLESPKVRVMGKIADILVARGEYNKALRIWRQECLPIYERLGDVREAAITQGRIADVYEFRGQLEKSLTIRRKEELPIYKKLGDVREEAVTLGKIADILQMLGELDKALKIRETKQLPVFERLGDIRELLICRTNIAFLLQKMNDPANEARITELLRLALADAKRLKLPKETTSIEKIMEDMHIKPQ</sequence>
<protein>
    <submittedName>
        <fullName evidence="1">Soluble NSF attachment protein, SNAP</fullName>
    </submittedName>
</protein>
<evidence type="ECO:0000313" key="2">
    <source>
        <dbReference type="Proteomes" id="UP000287853"/>
    </source>
</evidence>
<dbReference type="PANTHER" id="PTHR10098">
    <property type="entry name" value="RAPSYN-RELATED"/>
    <property type="match status" value="1"/>
</dbReference>
<evidence type="ECO:0000313" key="1">
    <source>
        <dbReference type="EMBL" id="RWX45975.1"/>
    </source>
</evidence>
<accession>A0A3S3QJA2</accession>
<comment type="caution">
    <text evidence="1">The sequence shown here is derived from an EMBL/GenBank/DDBJ whole genome shotgun (WGS) entry which is preliminary data.</text>
</comment>
<dbReference type="EMBL" id="MTKO01000070">
    <property type="protein sequence ID" value="RWX45975.1"/>
    <property type="molecule type" value="Genomic_DNA"/>
</dbReference>
<proteinExistence type="predicted"/>
<dbReference type="InterPro" id="IPR011990">
    <property type="entry name" value="TPR-like_helical_dom_sf"/>
</dbReference>
<dbReference type="PANTHER" id="PTHR10098:SF108">
    <property type="entry name" value="TETRATRICOPEPTIDE REPEAT PROTEIN 28"/>
    <property type="match status" value="1"/>
</dbReference>
<reference evidence="1 2" key="1">
    <citation type="submission" date="2017-01" db="EMBL/GenBank/DDBJ databases">
        <title>The cable genome- insights into the physiology and evolution of filamentous bacteria capable of sulfide oxidation via long distance electron transfer.</title>
        <authorList>
            <person name="Schreiber L."/>
            <person name="Bjerg J.T."/>
            <person name="Boggild A."/>
            <person name="Van De Vossenberg J."/>
            <person name="Meysman F."/>
            <person name="Nielsen L.P."/>
            <person name="Schramm A."/>
            <person name="Kjeldsen K.U."/>
        </authorList>
    </citation>
    <scope>NUCLEOTIDE SEQUENCE [LARGE SCALE GENOMIC DNA]</scope>
    <source>
        <strain evidence="1">MCF</strain>
    </source>
</reference>
<gene>
    <name evidence="1" type="ORF">H206_00042</name>
</gene>
<dbReference type="Gene3D" id="1.25.40.10">
    <property type="entry name" value="Tetratricopeptide repeat domain"/>
    <property type="match status" value="1"/>
</dbReference>